<feature type="signal peptide" evidence="1">
    <location>
        <begin position="1"/>
        <end position="18"/>
    </location>
</feature>
<organism evidence="2 3">
    <name type="scientific">Pseudomonas quercus</name>
    <dbReference type="NCBI Taxonomy" id="2722792"/>
    <lineage>
        <taxon>Bacteria</taxon>
        <taxon>Pseudomonadati</taxon>
        <taxon>Pseudomonadota</taxon>
        <taxon>Gammaproteobacteria</taxon>
        <taxon>Pseudomonadales</taxon>
        <taxon>Pseudomonadaceae</taxon>
        <taxon>Pseudomonas</taxon>
    </lineage>
</organism>
<protein>
    <submittedName>
        <fullName evidence="2">Uncharacterized protein</fullName>
    </submittedName>
</protein>
<dbReference type="RefSeq" id="WP_168082585.1">
    <property type="nucleotide sequence ID" value="NZ_JAAVJI010000002.1"/>
</dbReference>
<accession>A0ABX0YEI6</accession>
<evidence type="ECO:0000313" key="2">
    <source>
        <dbReference type="EMBL" id="NJP00453.1"/>
    </source>
</evidence>
<keyword evidence="1" id="KW-0732">Signal</keyword>
<evidence type="ECO:0000313" key="3">
    <source>
        <dbReference type="Proteomes" id="UP000746535"/>
    </source>
</evidence>
<keyword evidence="3" id="KW-1185">Reference proteome</keyword>
<feature type="chain" id="PRO_5045500190" evidence="1">
    <location>
        <begin position="19"/>
        <end position="157"/>
    </location>
</feature>
<reference evidence="2 3" key="1">
    <citation type="submission" date="2020-03" db="EMBL/GenBank/DDBJ databases">
        <authorList>
            <person name="Wang L."/>
            <person name="He N."/>
            <person name="Li Y."/>
            <person name="Fang Y."/>
            <person name="Zhang F."/>
        </authorList>
    </citation>
    <scope>NUCLEOTIDE SEQUENCE [LARGE SCALE GENOMIC DNA]</scope>
    <source>
        <strain evidence="3">hsmgli-8</strain>
    </source>
</reference>
<dbReference type="Proteomes" id="UP000746535">
    <property type="component" value="Unassembled WGS sequence"/>
</dbReference>
<dbReference type="EMBL" id="JAAVJI010000002">
    <property type="protein sequence ID" value="NJP00453.1"/>
    <property type="molecule type" value="Genomic_DNA"/>
</dbReference>
<evidence type="ECO:0000256" key="1">
    <source>
        <dbReference type="SAM" id="SignalP"/>
    </source>
</evidence>
<proteinExistence type="predicted"/>
<name>A0ABX0YEI6_9PSED</name>
<comment type="caution">
    <text evidence="2">The sequence shown here is derived from an EMBL/GenBank/DDBJ whole genome shotgun (WGS) entry which is preliminary data.</text>
</comment>
<sequence>MRLVFPAVILLACALPLAADPMHSQYLPPDEQGLRAEAPEQQQLFQVTEFSVVAGNQRLSNQQPIPVTAPVTLRLKGKPLVKGGTLTQVIVSFDAESKSLKRPTLDENSHTLLLAYPLAQYRVLMDMLRNDQVYVQFLAYPNGHVWADLHTGSVKAR</sequence>
<gene>
    <name evidence="2" type="ORF">HBH25_06200</name>
</gene>